<feature type="transmembrane region" description="Helical" evidence="8">
    <location>
        <begin position="81"/>
        <end position="101"/>
    </location>
</feature>
<feature type="transmembrane region" description="Helical" evidence="8">
    <location>
        <begin position="142"/>
        <end position="161"/>
    </location>
</feature>
<dbReference type="EC" id="2.7.8.33" evidence="9"/>
<feature type="transmembrane region" description="Helical" evidence="8">
    <location>
        <begin position="6"/>
        <end position="27"/>
    </location>
</feature>
<feature type="transmembrane region" description="Helical" evidence="8">
    <location>
        <begin position="250"/>
        <end position="271"/>
    </location>
</feature>
<dbReference type="EMBL" id="SJPY01000004">
    <property type="protein sequence ID" value="TWU41658.1"/>
    <property type="molecule type" value="Genomic_DNA"/>
</dbReference>
<sequence length="517" mass="56544">MYWLLFATLSVSVAAALVLVPSVRMFACRIGMVDKPDLQRKLQTKPIALGGGVAVFASLLIATLFALAVDHMFLGGTLHGFHRKWVLLFLAAGSILAVGLIDDRFALRGRQKLVLQLLIVAVVAGSGTMIREISLLGFELPLGPLALPITLLWFLVAINALNLIDGADGMATTVGCIICTGLGILSCRSGISLNGVICFSLAGSLLGFLIFNKPPASIYLGDAGSMMIGFFVAVLAMWSSVKESTVLASAPVAILAIPLFDSSAAIMRRWLTGRSIYATDRAHLHHLLQAKFGSHGMLIVVAGLCMVTTSLAVLSTFFELPWLAAIGVCFVLGMLVLTRSFGYAEFRLVASRLLGAYRSFSTSRLECDKRKLERQHTLQGSGQWETVWEPLVEFAKTHDLASIKIDLNMAWLHEAYHASWQSVRLPEKVNQLSLTVPLFTNQTKDGSEMAIGRLQIIAPANSPDTYREVSHFIERLEELGPQIDHVISQIETGQQTKWSGFTWSRRHESQRVETINH</sequence>
<keyword evidence="7" id="KW-0479">Metal-binding</keyword>
<reference evidence="9 10" key="1">
    <citation type="submission" date="2019-02" db="EMBL/GenBank/DDBJ databases">
        <title>Deep-cultivation of Planctomycetes and their phenomic and genomic characterization uncovers novel biology.</title>
        <authorList>
            <person name="Wiegand S."/>
            <person name="Jogler M."/>
            <person name="Boedeker C."/>
            <person name="Pinto D."/>
            <person name="Vollmers J."/>
            <person name="Rivas-Marin E."/>
            <person name="Kohn T."/>
            <person name="Peeters S.H."/>
            <person name="Heuer A."/>
            <person name="Rast P."/>
            <person name="Oberbeckmann S."/>
            <person name="Bunk B."/>
            <person name="Jeske O."/>
            <person name="Meyerdierks A."/>
            <person name="Storesund J.E."/>
            <person name="Kallscheuer N."/>
            <person name="Luecker S."/>
            <person name="Lage O.M."/>
            <person name="Pohl T."/>
            <person name="Merkel B.J."/>
            <person name="Hornburger P."/>
            <person name="Mueller R.-W."/>
            <person name="Bruemmer F."/>
            <person name="Labrenz M."/>
            <person name="Spormann A.M."/>
            <person name="Op Den Camp H."/>
            <person name="Overmann J."/>
            <person name="Amann R."/>
            <person name="Jetten M.S.M."/>
            <person name="Mascher T."/>
            <person name="Medema M.H."/>
            <person name="Devos D.P."/>
            <person name="Kaster A.-K."/>
            <person name="Ovreas L."/>
            <person name="Rohde M."/>
            <person name="Galperin M.Y."/>
            <person name="Jogler C."/>
        </authorList>
    </citation>
    <scope>NUCLEOTIDE SEQUENCE [LARGE SCALE GENOMIC DNA]</scope>
    <source>
        <strain evidence="9 10">Q31b</strain>
    </source>
</reference>
<proteinExistence type="predicted"/>
<feature type="binding site" evidence="7">
    <location>
        <position position="222"/>
    </location>
    <ligand>
        <name>Mg(2+)</name>
        <dbReference type="ChEBI" id="CHEBI:18420"/>
    </ligand>
</feature>
<dbReference type="PANTHER" id="PTHR22926:SF3">
    <property type="entry name" value="UNDECAPRENYL-PHOSPHATE ALPHA-N-ACETYLGLUCOSAMINYL 1-PHOSPHATE TRANSFERASE"/>
    <property type="match status" value="1"/>
</dbReference>
<comment type="caution">
    <text evidence="9">The sequence shown here is derived from an EMBL/GenBank/DDBJ whole genome shotgun (WGS) entry which is preliminary data.</text>
</comment>
<dbReference type="RefSeq" id="WP_146600427.1">
    <property type="nucleotide sequence ID" value="NZ_SJPY01000004.1"/>
</dbReference>
<feature type="transmembrane region" description="Helical" evidence="8">
    <location>
        <begin position="191"/>
        <end position="211"/>
    </location>
</feature>
<dbReference type="GO" id="GO:0071555">
    <property type="term" value="P:cell wall organization"/>
    <property type="evidence" value="ECO:0007669"/>
    <property type="project" value="TreeGrafter"/>
</dbReference>
<dbReference type="AlphaFoldDB" id="A0A5C6DYF5"/>
<evidence type="ECO:0000256" key="8">
    <source>
        <dbReference type="SAM" id="Phobius"/>
    </source>
</evidence>
<evidence type="ECO:0000256" key="3">
    <source>
        <dbReference type="ARBA" id="ARBA00022679"/>
    </source>
</evidence>
<accession>A0A5C6DYF5</accession>
<evidence type="ECO:0000256" key="2">
    <source>
        <dbReference type="ARBA" id="ARBA00022475"/>
    </source>
</evidence>
<dbReference type="GO" id="GO:0009103">
    <property type="term" value="P:lipopolysaccharide biosynthetic process"/>
    <property type="evidence" value="ECO:0007669"/>
    <property type="project" value="TreeGrafter"/>
</dbReference>
<comment type="cofactor">
    <cofactor evidence="7">
        <name>Mg(2+)</name>
        <dbReference type="ChEBI" id="CHEBI:18420"/>
    </cofactor>
</comment>
<keyword evidence="6 8" id="KW-0472">Membrane</keyword>
<dbReference type="PANTHER" id="PTHR22926">
    <property type="entry name" value="PHOSPHO-N-ACETYLMURAMOYL-PENTAPEPTIDE-TRANSFERASE"/>
    <property type="match status" value="1"/>
</dbReference>
<feature type="transmembrane region" description="Helical" evidence="8">
    <location>
        <begin position="218"/>
        <end position="238"/>
    </location>
</feature>
<feature type="transmembrane region" description="Helical" evidence="8">
    <location>
        <begin position="47"/>
        <end position="69"/>
    </location>
</feature>
<dbReference type="OrthoDB" id="9783652at2"/>
<dbReference type="Proteomes" id="UP000315471">
    <property type="component" value="Unassembled WGS sequence"/>
</dbReference>
<dbReference type="InterPro" id="IPR000715">
    <property type="entry name" value="Glycosyl_transferase_4"/>
</dbReference>
<dbReference type="GO" id="GO:0044038">
    <property type="term" value="P:cell wall macromolecule biosynthetic process"/>
    <property type="evidence" value="ECO:0007669"/>
    <property type="project" value="TreeGrafter"/>
</dbReference>
<protein>
    <submittedName>
        <fullName evidence="9">WecA-like glycosyltransferase</fullName>
        <ecNumber evidence="9">2.7.8.33</ecNumber>
    </submittedName>
</protein>
<feature type="transmembrane region" description="Helical" evidence="8">
    <location>
        <begin position="320"/>
        <end position="338"/>
    </location>
</feature>
<keyword evidence="2" id="KW-1003">Cell membrane</keyword>
<evidence type="ECO:0000256" key="4">
    <source>
        <dbReference type="ARBA" id="ARBA00022692"/>
    </source>
</evidence>
<dbReference type="GO" id="GO:0005886">
    <property type="term" value="C:plasma membrane"/>
    <property type="evidence" value="ECO:0007669"/>
    <property type="project" value="UniProtKB-SubCell"/>
</dbReference>
<evidence type="ECO:0000256" key="5">
    <source>
        <dbReference type="ARBA" id="ARBA00022989"/>
    </source>
</evidence>
<comment type="subcellular location">
    <subcellularLocation>
        <location evidence="1">Cell membrane</location>
        <topology evidence="1">Multi-pass membrane protein</topology>
    </subcellularLocation>
</comment>
<evidence type="ECO:0000256" key="6">
    <source>
        <dbReference type="ARBA" id="ARBA00023136"/>
    </source>
</evidence>
<keyword evidence="3 9" id="KW-0808">Transferase</keyword>
<feature type="transmembrane region" description="Helical" evidence="8">
    <location>
        <begin position="292"/>
        <end position="314"/>
    </location>
</feature>
<keyword evidence="5 8" id="KW-1133">Transmembrane helix</keyword>
<name>A0A5C6DYF5_9BACT</name>
<dbReference type="GO" id="GO:0036380">
    <property type="term" value="F:UDP-N-acetylglucosamine-undecaprenyl-phosphate N-acetylglucosaminephosphotransferase activity"/>
    <property type="evidence" value="ECO:0007669"/>
    <property type="project" value="UniProtKB-EC"/>
</dbReference>
<feature type="transmembrane region" description="Helical" evidence="8">
    <location>
        <begin position="113"/>
        <end position="130"/>
    </location>
</feature>
<gene>
    <name evidence="9" type="ORF">Q31b_31120</name>
</gene>
<organism evidence="9 10">
    <name type="scientific">Novipirellula aureliae</name>
    <dbReference type="NCBI Taxonomy" id="2527966"/>
    <lineage>
        <taxon>Bacteria</taxon>
        <taxon>Pseudomonadati</taxon>
        <taxon>Planctomycetota</taxon>
        <taxon>Planctomycetia</taxon>
        <taxon>Pirellulales</taxon>
        <taxon>Pirellulaceae</taxon>
        <taxon>Novipirellula</taxon>
    </lineage>
</organism>
<keyword evidence="4 8" id="KW-0812">Transmembrane</keyword>
<dbReference type="GO" id="GO:0046872">
    <property type="term" value="F:metal ion binding"/>
    <property type="evidence" value="ECO:0007669"/>
    <property type="project" value="UniProtKB-KW"/>
</dbReference>
<keyword evidence="7" id="KW-0460">Magnesium</keyword>
<evidence type="ECO:0000313" key="9">
    <source>
        <dbReference type="EMBL" id="TWU41658.1"/>
    </source>
</evidence>
<dbReference type="CDD" id="cd06853">
    <property type="entry name" value="GT_WecA_like"/>
    <property type="match status" value="1"/>
</dbReference>
<dbReference type="Pfam" id="PF00953">
    <property type="entry name" value="Glycos_transf_4"/>
    <property type="match status" value="1"/>
</dbReference>
<evidence type="ECO:0000256" key="1">
    <source>
        <dbReference type="ARBA" id="ARBA00004651"/>
    </source>
</evidence>
<feature type="binding site" evidence="7">
    <location>
        <position position="162"/>
    </location>
    <ligand>
        <name>Mg(2+)</name>
        <dbReference type="ChEBI" id="CHEBI:18420"/>
    </ligand>
</feature>
<evidence type="ECO:0000256" key="7">
    <source>
        <dbReference type="PIRSR" id="PIRSR600715-1"/>
    </source>
</evidence>
<evidence type="ECO:0000313" key="10">
    <source>
        <dbReference type="Proteomes" id="UP000315471"/>
    </source>
</evidence>
<keyword evidence="10" id="KW-1185">Reference proteome</keyword>